<feature type="non-terminal residue" evidence="1">
    <location>
        <position position="90"/>
    </location>
</feature>
<sequence length="90" mass="10652">MTVGVATKMEILVTEAEEMEVIMKRIKFIKLRRMNMILKFDEVMKDGTFTIRGYVGGGEFWLFNEFFHRHYVAKRSMSHTITFLPIKNSQ</sequence>
<protein>
    <submittedName>
        <fullName evidence="1">(rape) hypothetical protein</fullName>
    </submittedName>
</protein>
<gene>
    <name evidence="1" type="ORF">DARMORV10_C03P67720.1</name>
</gene>
<dbReference type="EMBL" id="HG994367">
    <property type="protein sequence ID" value="CAF1708250.1"/>
    <property type="molecule type" value="Genomic_DNA"/>
</dbReference>
<dbReference type="AlphaFoldDB" id="A0A816IK32"/>
<organism evidence="1">
    <name type="scientific">Brassica napus</name>
    <name type="common">Rape</name>
    <dbReference type="NCBI Taxonomy" id="3708"/>
    <lineage>
        <taxon>Eukaryota</taxon>
        <taxon>Viridiplantae</taxon>
        <taxon>Streptophyta</taxon>
        <taxon>Embryophyta</taxon>
        <taxon>Tracheophyta</taxon>
        <taxon>Spermatophyta</taxon>
        <taxon>Magnoliopsida</taxon>
        <taxon>eudicotyledons</taxon>
        <taxon>Gunneridae</taxon>
        <taxon>Pentapetalae</taxon>
        <taxon>rosids</taxon>
        <taxon>malvids</taxon>
        <taxon>Brassicales</taxon>
        <taxon>Brassicaceae</taxon>
        <taxon>Brassiceae</taxon>
        <taxon>Brassica</taxon>
    </lineage>
</organism>
<accession>A0A816IK32</accession>
<name>A0A816IK32_BRANA</name>
<proteinExistence type="predicted"/>
<evidence type="ECO:0000313" key="1">
    <source>
        <dbReference type="EMBL" id="CAF1708250.1"/>
    </source>
</evidence>
<reference evidence="1" key="1">
    <citation type="submission" date="2021-01" db="EMBL/GenBank/DDBJ databases">
        <authorList>
            <consortium name="Genoscope - CEA"/>
            <person name="William W."/>
        </authorList>
    </citation>
    <scope>NUCLEOTIDE SEQUENCE</scope>
</reference>
<dbReference type="Proteomes" id="UP001295469">
    <property type="component" value="Chromosome C03"/>
</dbReference>